<organism evidence="6 7">
    <name type="scientific">Amborella trichopoda</name>
    <dbReference type="NCBI Taxonomy" id="13333"/>
    <lineage>
        <taxon>Eukaryota</taxon>
        <taxon>Viridiplantae</taxon>
        <taxon>Streptophyta</taxon>
        <taxon>Embryophyta</taxon>
        <taxon>Tracheophyta</taxon>
        <taxon>Spermatophyta</taxon>
        <taxon>Magnoliopsida</taxon>
        <taxon>Amborellales</taxon>
        <taxon>Amborellaceae</taxon>
        <taxon>Amborella</taxon>
    </lineage>
</organism>
<dbReference type="eggNOG" id="KOG4698">
    <property type="taxonomic scope" value="Eukaryota"/>
</dbReference>
<dbReference type="EMBL" id="KI395122">
    <property type="protein sequence ID" value="ERM98967.1"/>
    <property type="molecule type" value="Genomic_DNA"/>
</dbReference>
<evidence type="ECO:0000256" key="1">
    <source>
        <dbReference type="ARBA" id="ARBA00004323"/>
    </source>
</evidence>
<reference evidence="7" key="1">
    <citation type="journal article" date="2013" name="Science">
        <title>The Amborella genome and the evolution of flowering plants.</title>
        <authorList>
            <consortium name="Amborella Genome Project"/>
        </authorList>
    </citation>
    <scope>NUCLEOTIDE SEQUENCE [LARGE SCALE GENOMIC DNA]</scope>
</reference>
<accession>W1NTU9</accession>
<name>W1NTU9_AMBTC</name>
<dbReference type="Pfam" id="PF04577">
    <property type="entry name" value="Glyco_transf_61"/>
    <property type="match status" value="1"/>
</dbReference>
<protein>
    <recommendedName>
        <fullName evidence="5">Glycosyltransferase 61 catalytic domain-containing protein</fullName>
    </recommendedName>
</protein>
<dbReference type="GO" id="GO:0016757">
    <property type="term" value="F:glycosyltransferase activity"/>
    <property type="evidence" value="ECO:0000318"/>
    <property type="project" value="GO_Central"/>
</dbReference>
<evidence type="ECO:0000256" key="2">
    <source>
        <dbReference type="ARBA" id="ARBA00022676"/>
    </source>
</evidence>
<keyword evidence="3" id="KW-0808">Transferase</keyword>
<proteinExistence type="predicted"/>
<gene>
    <name evidence="6" type="ORF">AMTR_s00226p00020270</name>
</gene>
<evidence type="ECO:0000256" key="3">
    <source>
        <dbReference type="ARBA" id="ARBA00022679"/>
    </source>
</evidence>
<dbReference type="HOGENOM" id="CLU_016869_0_3_1"/>
<evidence type="ECO:0000313" key="7">
    <source>
        <dbReference type="Proteomes" id="UP000017836"/>
    </source>
</evidence>
<comment type="subcellular location">
    <subcellularLocation>
        <location evidence="1">Golgi apparatus membrane</location>
        <topology evidence="1">Single-pass type II membrane protein</topology>
    </subcellularLocation>
</comment>
<evidence type="ECO:0000259" key="5">
    <source>
        <dbReference type="Pfam" id="PF04577"/>
    </source>
</evidence>
<dbReference type="OMA" id="MEIMKIY"/>
<dbReference type="PANTHER" id="PTHR20961:SF98">
    <property type="entry name" value="GLYCOSYLTRANSFERASE"/>
    <property type="match status" value="1"/>
</dbReference>
<keyword evidence="7" id="KW-1185">Reference proteome</keyword>
<dbReference type="STRING" id="13333.W1NTU9"/>
<evidence type="ECO:0000313" key="6">
    <source>
        <dbReference type="EMBL" id="ERM98967.1"/>
    </source>
</evidence>
<evidence type="ECO:0000256" key="4">
    <source>
        <dbReference type="ARBA" id="ARBA00023180"/>
    </source>
</evidence>
<dbReference type="Proteomes" id="UP000017836">
    <property type="component" value="Unassembled WGS sequence"/>
</dbReference>
<dbReference type="GO" id="GO:0000139">
    <property type="term" value="C:Golgi membrane"/>
    <property type="evidence" value="ECO:0007669"/>
    <property type="project" value="UniProtKB-SubCell"/>
</dbReference>
<feature type="domain" description="Glycosyltransferase 61 catalytic" evidence="5">
    <location>
        <begin position="107"/>
        <end position="213"/>
    </location>
</feature>
<keyword evidence="4" id="KW-0325">Glycoprotein</keyword>
<dbReference type="PANTHER" id="PTHR20961">
    <property type="entry name" value="GLYCOSYLTRANSFERASE"/>
    <property type="match status" value="1"/>
</dbReference>
<dbReference type="InterPro" id="IPR049625">
    <property type="entry name" value="Glyco_transf_61_cat"/>
</dbReference>
<keyword evidence="2" id="KW-0328">Glycosyltransferase</keyword>
<sequence length="312" mass="35871">MPLNCEVEHEAPALVFSTGGYTGNLYHDFNDGIIPLFVTSLHLPEPPILVITNFHNWWLTKYADLLIHITPHQVLNLDNETRTHCFPSATFGLLIHGELLVDPALTPKQQSIYHFSRLLNESYTPHYYVPPPPKPSRPRLVLIVREGTRTILNQDEVVKTMEETGFDVELFKPTRTTELRKAYAVLNQSHAMVGVHGAALTQFLFMRPGSVFIQVVPLGTDWASEEYYGEPARRLGLDYLGYKITVGESSLVNKYERDDLILKDPRSVVKKGWFNTKNIYLERQDVNINVVRFRRYLSFAYVRAKRFMVHQG</sequence>
<dbReference type="InterPro" id="IPR007657">
    <property type="entry name" value="Glycosyltransferase_61"/>
</dbReference>
<dbReference type="AlphaFoldDB" id="W1NTU9"/>
<dbReference type="Gramene" id="ERM98967">
    <property type="protein sequence ID" value="ERM98967"/>
    <property type="gene ID" value="AMTR_s00226p00020270"/>
</dbReference>
<dbReference type="GO" id="GO:0016763">
    <property type="term" value="F:pentosyltransferase activity"/>
    <property type="evidence" value="ECO:0007669"/>
    <property type="project" value="UniProtKB-ARBA"/>
</dbReference>